<reference evidence="5 6" key="1">
    <citation type="submission" date="2020-08" db="EMBL/GenBank/DDBJ databases">
        <title>Genomic Encyclopedia of Type Strains, Phase IV (KMG-IV): sequencing the most valuable type-strain genomes for metagenomic binning, comparative biology and taxonomic classification.</title>
        <authorList>
            <person name="Goeker M."/>
        </authorList>
    </citation>
    <scope>NUCLEOTIDE SEQUENCE [LARGE SCALE GENOMIC DNA]</scope>
    <source>
        <strain evidence="5 6">DSM 103462</strain>
    </source>
</reference>
<feature type="chain" id="PRO_5030945777" evidence="4">
    <location>
        <begin position="23"/>
        <end position="173"/>
    </location>
</feature>
<organism evidence="5 6">
    <name type="scientific">Treponema ruminis</name>
    <dbReference type="NCBI Taxonomy" id="744515"/>
    <lineage>
        <taxon>Bacteria</taxon>
        <taxon>Pseudomonadati</taxon>
        <taxon>Spirochaetota</taxon>
        <taxon>Spirochaetia</taxon>
        <taxon>Spirochaetales</taxon>
        <taxon>Treponemataceae</taxon>
        <taxon>Treponema</taxon>
    </lineage>
</organism>
<dbReference type="RefSeq" id="WP_184659283.1">
    <property type="nucleotide sequence ID" value="NZ_CP031518.1"/>
</dbReference>
<keyword evidence="2 4" id="KW-0732">Signal</keyword>
<dbReference type="EMBL" id="JACHFQ010000005">
    <property type="protein sequence ID" value="MBB5226217.1"/>
    <property type="molecule type" value="Genomic_DNA"/>
</dbReference>
<feature type="signal peptide" evidence="4">
    <location>
        <begin position="1"/>
        <end position="22"/>
    </location>
</feature>
<comment type="similarity">
    <text evidence="1">Belongs to the Skp family.</text>
</comment>
<keyword evidence="6" id="KW-1185">Reference proteome</keyword>
<accession>A0A7W8LM84</accession>
<evidence type="ECO:0000256" key="2">
    <source>
        <dbReference type="ARBA" id="ARBA00022729"/>
    </source>
</evidence>
<dbReference type="InterPro" id="IPR005632">
    <property type="entry name" value="Chaperone_Skp"/>
</dbReference>
<dbReference type="Gene3D" id="3.30.910.20">
    <property type="entry name" value="Skp domain"/>
    <property type="match status" value="1"/>
</dbReference>
<dbReference type="GO" id="GO:0005829">
    <property type="term" value="C:cytosol"/>
    <property type="evidence" value="ECO:0007669"/>
    <property type="project" value="TreeGrafter"/>
</dbReference>
<feature type="coiled-coil region" evidence="3">
    <location>
        <begin position="47"/>
        <end position="74"/>
    </location>
</feature>
<dbReference type="Proteomes" id="UP000518887">
    <property type="component" value="Unassembled WGS sequence"/>
</dbReference>
<gene>
    <name evidence="5" type="ORF">HNP76_001590</name>
</gene>
<dbReference type="InterPro" id="IPR024930">
    <property type="entry name" value="Skp_dom_sf"/>
</dbReference>
<protein>
    <submittedName>
        <fullName evidence="5">Outer membrane protein</fullName>
    </submittedName>
</protein>
<name>A0A7W8LM84_9SPIR</name>
<sequence>MNLKKISILAILTFALSGAAFSQQITRFGVVDTAKVYQAYFRNSAPVRNYENKKSEFQREIVKRTEEIQKLKQQKSESISSGNEAQASKLDADIIKKTDALTEYTNAKNIELESMKNNLQNSDSFYKKLYSVIERVAENEGFSMILSLQQNNAILWYSSSVDVTDKVISELGL</sequence>
<dbReference type="GO" id="GO:0051082">
    <property type="term" value="F:unfolded protein binding"/>
    <property type="evidence" value="ECO:0007669"/>
    <property type="project" value="InterPro"/>
</dbReference>
<dbReference type="SUPFAM" id="SSF111384">
    <property type="entry name" value="OmpH-like"/>
    <property type="match status" value="1"/>
</dbReference>
<dbReference type="AlphaFoldDB" id="A0A7W8LM84"/>
<evidence type="ECO:0000256" key="4">
    <source>
        <dbReference type="SAM" id="SignalP"/>
    </source>
</evidence>
<evidence type="ECO:0000256" key="1">
    <source>
        <dbReference type="ARBA" id="ARBA00009091"/>
    </source>
</evidence>
<evidence type="ECO:0000256" key="3">
    <source>
        <dbReference type="SAM" id="Coils"/>
    </source>
</evidence>
<keyword evidence="3" id="KW-0175">Coiled coil</keyword>
<proteinExistence type="inferred from homology"/>
<dbReference type="GO" id="GO:0050821">
    <property type="term" value="P:protein stabilization"/>
    <property type="evidence" value="ECO:0007669"/>
    <property type="project" value="TreeGrafter"/>
</dbReference>
<dbReference type="PANTHER" id="PTHR35089">
    <property type="entry name" value="CHAPERONE PROTEIN SKP"/>
    <property type="match status" value="1"/>
</dbReference>
<dbReference type="Pfam" id="PF03938">
    <property type="entry name" value="OmpH"/>
    <property type="match status" value="1"/>
</dbReference>
<dbReference type="SMART" id="SM00935">
    <property type="entry name" value="OmpH"/>
    <property type="match status" value="1"/>
</dbReference>
<comment type="caution">
    <text evidence="5">The sequence shown here is derived from an EMBL/GenBank/DDBJ whole genome shotgun (WGS) entry which is preliminary data.</text>
</comment>
<evidence type="ECO:0000313" key="5">
    <source>
        <dbReference type="EMBL" id="MBB5226217.1"/>
    </source>
</evidence>
<dbReference type="PANTHER" id="PTHR35089:SF1">
    <property type="entry name" value="CHAPERONE PROTEIN SKP"/>
    <property type="match status" value="1"/>
</dbReference>
<evidence type="ECO:0000313" key="6">
    <source>
        <dbReference type="Proteomes" id="UP000518887"/>
    </source>
</evidence>